<name>A0A0C2Z1G5_HEBCY</name>
<evidence type="ECO:0000256" key="1">
    <source>
        <dbReference type="SAM" id="MobiDB-lite"/>
    </source>
</evidence>
<accession>A0A0C2Z1G5</accession>
<feature type="compositionally biased region" description="Polar residues" evidence="1">
    <location>
        <begin position="16"/>
        <end position="26"/>
    </location>
</feature>
<feature type="compositionally biased region" description="Polar residues" evidence="1">
    <location>
        <begin position="71"/>
        <end position="80"/>
    </location>
</feature>
<gene>
    <name evidence="2" type="ORF">M413DRAFT_268173</name>
</gene>
<evidence type="ECO:0000313" key="3">
    <source>
        <dbReference type="Proteomes" id="UP000053424"/>
    </source>
</evidence>
<evidence type="ECO:0000313" key="2">
    <source>
        <dbReference type="EMBL" id="KIM47027.1"/>
    </source>
</evidence>
<proteinExistence type="predicted"/>
<reference evidence="2 3" key="1">
    <citation type="submission" date="2014-04" db="EMBL/GenBank/DDBJ databases">
        <authorList>
            <consortium name="DOE Joint Genome Institute"/>
            <person name="Kuo A."/>
            <person name="Gay G."/>
            <person name="Dore J."/>
            <person name="Kohler A."/>
            <person name="Nagy L.G."/>
            <person name="Floudas D."/>
            <person name="Copeland A."/>
            <person name="Barry K.W."/>
            <person name="Cichocki N."/>
            <person name="Veneault-Fourrey C."/>
            <person name="LaButti K."/>
            <person name="Lindquist E.A."/>
            <person name="Lipzen A."/>
            <person name="Lundell T."/>
            <person name="Morin E."/>
            <person name="Murat C."/>
            <person name="Sun H."/>
            <person name="Tunlid A."/>
            <person name="Henrissat B."/>
            <person name="Grigoriev I.V."/>
            <person name="Hibbett D.S."/>
            <person name="Martin F."/>
            <person name="Nordberg H.P."/>
            <person name="Cantor M.N."/>
            <person name="Hua S.X."/>
        </authorList>
    </citation>
    <scope>NUCLEOTIDE SEQUENCE [LARGE SCALE GENOMIC DNA]</scope>
    <source>
        <strain evidence="3">h7</strain>
    </source>
</reference>
<dbReference type="AlphaFoldDB" id="A0A0C2Z1G5"/>
<organism evidence="2 3">
    <name type="scientific">Hebeloma cylindrosporum</name>
    <dbReference type="NCBI Taxonomy" id="76867"/>
    <lineage>
        <taxon>Eukaryota</taxon>
        <taxon>Fungi</taxon>
        <taxon>Dikarya</taxon>
        <taxon>Basidiomycota</taxon>
        <taxon>Agaricomycotina</taxon>
        <taxon>Agaricomycetes</taxon>
        <taxon>Agaricomycetidae</taxon>
        <taxon>Agaricales</taxon>
        <taxon>Agaricineae</taxon>
        <taxon>Hymenogastraceae</taxon>
        <taxon>Hebeloma</taxon>
    </lineage>
</organism>
<keyword evidence="3" id="KW-1185">Reference proteome</keyword>
<dbReference type="Proteomes" id="UP000053424">
    <property type="component" value="Unassembled WGS sequence"/>
</dbReference>
<protein>
    <submittedName>
        <fullName evidence="2">Uncharacterized protein</fullName>
    </submittedName>
</protein>
<feature type="region of interest" description="Disordered" evidence="1">
    <location>
        <begin position="1"/>
        <end position="80"/>
    </location>
</feature>
<dbReference type="HOGENOM" id="CLU_2590033_0_0_1"/>
<sequence length="80" mass="8872">MIMQCATPSPLYRSDLPSQLGSPQRRSNIKGGPISRLSDNPAHHVGHRSRSYEQITDGRFAFDHNHGPKSFESSPSQVNV</sequence>
<reference evidence="3" key="2">
    <citation type="submission" date="2015-01" db="EMBL/GenBank/DDBJ databases">
        <title>Evolutionary Origins and Diversification of the Mycorrhizal Mutualists.</title>
        <authorList>
            <consortium name="DOE Joint Genome Institute"/>
            <consortium name="Mycorrhizal Genomics Consortium"/>
            <person name="Kohler A."/>
            <person name="Kuo A."/>
            <person name="Nagy L.G."/>
            <person name="Floudas D."/>
            <person name="Copeland A."/>
            <person name="Barry K.W."/>
            <person name="Cichocki N."/>
            <person name="Veneault-Fourrey C."/>
            <person name="LaButti K."/>
            <person name="Lindquist E.A."/>
            <person name="Lipzen A."/>
            <person name="Lundell T."/>
            <person name="Morin E."/>
            <person name="Murat C."/>
            <person name="Riley R."/>
            <person name="Ohm R."/>
            <person name="Sun H."/>
            <person name="Tunlid A."/>
            <person name="Henrissat B."/>
            <person name="Grigoriev I.V."/>
            <person name="Hibbett D.S."/>
            <person name="Martin F."/>
        </authorList>
    </citation>
    <scope>NUCLEOTIDE SEQUENCE [LARGE SCALE GENOMIC DNA]</scope>
    <source>
        <strain evidence="3">h7</strain>
    </source>
</reference>
<dbReference type="EMBL" id="KN831770">
    <property type="protein sequence ID" value="KIM47027.1"/>
    <property type="molecule type" value="Genomic_DNA"/>
</dbReference>